<evidence type="ECO:0000313" key="1">
    <source>
        <dbReference type="EMBL" id="TCJ16575.1"/>
    </source>
</evidence>
<name>A0A4R1BH32_9BACT</name>
<gene>
    <name evidence="1" type="ORF">EPD60_07485</name>
</gene>
<dbReference type="AlphaFoldDB" id="A0A4R1BH32"/>
<dbReference type="RefSeq" id="WP_131448431.1">
    <property type="nucleotide sequence ID" value="NZ_SJZI01000011.1"/>
</dbReference>
<organism evidence="1 2">
    <name type="scientific">Flaviaesturariibacter flavus</name>
    <dbReference type="NCBI Taxonomy" id="2502780"/>
    <lineage>
        <taxon>Bacteria</taxon>
        <taxon>Pseudomonadati</taxon>
        <taxon>Bacteroidota</taxon>
        <taxon>Chitinophagia</taxon>
        <taxon>Chitinophagales</taxon>
        <taxon>Chitinophagaceae</taxon>
        <taxon>Flaviaestuariibacter</taxon>
    </lineage>
</organism>
<comment type="caution">
    <text evidence="1">The sequence shown here is derived from an EMBL/GenBank/DDBJ whole genome shotgun (WGS) entry which is preliminary data.</text>
</comment>
<keyword evidence="2" id="KW-1185">Reference proteome</keyword>
<proteinExistence type="predicted"/>
<dbReference type="EMBL" id="SJZI01000011">
    <property type="protein sequence ID" value="TCJ16575.1"/>
    <property type="molecule type" value="Genomic_DNA"/>
</dbReference>
<evidence type="ECO:0000313" key="2">
    <source>
        <dbReference type="Proteomes" id="UP000295334"/>
    </source>
</evidence>
<dbReference type="Proteomes" id="UP000295334">
    <property type="component" value="Unassembled WGS sequence"/>
</dbReference>
<protein>
    <submittedName>
        <fullName evidence="1">Uncharacterized protein</fullName>
    </submittedName>
</protein>
<dbReference type="OrthoDB" id="1493739at2"/>
<reference evidence="1 2" key="1">
    <citation type="submission" date="2019-03" db="EMBL/GenBank/DDBJ databases">
        <authorList>
            <person name="Kim M.K.M."/>
        </authorList>
    </citation>
    <scope>NUCLEOTIDE SEQUENCE [LARGE SCALE GENOMIC DNA]</scope>
    <source>
        <strain evidence="1 2">17J68-12</strain>
    </source>
</reference>
<accession>A0A4R1BH32</accession>
<sequence>MGRIHPPRTCENPNCRVEFFPDDFRMRYCSTGCRVAYHNDQRRLQNTTRFATDGVRRLNDQLLECLYESPNYEENGVPESSLELLCIDQEVGTWEKNLDTGRPILWFYAYGLELVNAEARLFTIHYRTKTKYYA</sequence>